<protein>
    <submittedName>
        <fullName evidence="1">Uncharacterized protein</fullName>
    </submittedName>
</protein>
<name>A0ABR2E3D2_9ROSI</name>
<evidence type="ECO:0000313" key="2">
    <source>
        <dbReference type="Proteomes" id="UP001472677"/>
    </source>
</evidence>
<organism evidence="1 2">
    <name type="scientific">Hibiscus sabdariffa</name>
    <name type="common">roselle</name>
    <dbReference type="NCBI Taxonomy" id="183260"/>
    <lineage>
        <taxon>Eukaryota</taxon>
        <taxon>Viridiplantae</taxon>
        <taxon>Streptophyta</taxon>
        <taxon>Embryophyta</taxon>
        <taxon>Tracheophyta</taxon>
        <taxon>Spermatophyta</taxon>
        <taxon>Magnoliopsida</taxon>
        <taxon>eudicotyledons</taxon>
        <taxon>Gunneridae</taxon>
        <taxon>Pentapetalae</taxon>
        <taxon>rosids</taxon>
        <taxon>malvids</taxon>
        <taxon>Malvales</taxon>
        <taxon>Malvaceae</taxon>
        <taxon>Malvoideae</taxon>
        <taxon>Hibiscus</taxon>
    </lineage>
</organism>
<reference evidence="1 2" key="1">
    <citation type="journal article" date="2024" name="G3 (Bethesda)">
        <title>Genome assembly of Hibiscus sabdariffa L. provides insights into metabolisms of medicinal natural products.</title>
        <authorList>
            <person name="Kim T."/>
        </authorList>
    </citation>
    <scope>NUCLEOTIDE SEQUENCE [LARGE SCALE GENOMIC DNA]</scope>
    <source>
        <strain evidence="1">TK-2024</strain>
        <tissue evidence="1">Old leaves</tissue>
    </source>
</reference>
<proteinExistence type="predicted"/>
<accession>A0ABR2E3D2</accession>
<comment type="caution">
    <text evidence="1">The sequence shown here is derived from an EMBL/GenBank/DDBJ whole genome shotgun (WGS) entry which is preliminary data.</text>
</comment>
<dbReference type="Proteomes" id="UP001472677">
    <property type="component" value="Unassembled WGS sequence"/>
</dbReference>
<sequence length="95" mass="10592">MGWASSPRPIHHPSYKTRCTDSKCIIKSNDWGCSSNDRALALHARDAGYPLLANYTYPKESVPIHHPSNFPSPSDPLEDFCQANPGDEECKVYEA</sequence>
<keyword evidence="2" id="KW-1185">Reference proteome</keyword>
<dbReference type="EMBL" id="JBBPBM010000020">
    <property type="protein sequence ID" value="KAK8551703.1"/>
    <property type="molecule type" value="Genomic_DNA"/>
</dbReference>
<dbReference type="Pfam" id="PF02672">
    <property type="entry name" value="CP12"/>
    <property type="match status" value="1"/>
</dbReference>
<gene>
    <name evidence="1" type="ORF">V6N12_040329</name>
</gene>
<evidence type="ECO:0000313" key="1">
    <source>
        <dbReference type="EMBL" id="KAK8551703.1"/>
    </source>
</evidence>